<evidence type="ECO:0000259" key="2">
    <source>
        <dbReference type="Pfam" id="PF13649"/>
    </source>
</evidence>
<dbReference type="STRING" id="28445.BHQ20_26935"/>
<keyword evidence="3" id="KW-0489">Methyltransferase</keyword>
<dbReference type="GO" id="GO:0008168">
    <property type="term" value="F:methyltransferase activity"/>
    <property type="evidence" value="ECO:0007669"/>
    <property type="project" value="UniProtKB-KW"/>
</dbReference>
<feature type="domain" description="Methyltransferase" evidence="2">
    <location>
        <begin position="48"/>
        <end position="146"/>
    </location>
</feature>
<comment type="caution">
    <text evidence="3">The sequence shown here is derived from an EMBL/GenBank/DDBJ whole genome shotgun (WGS) entry which is preliminary data.</text>
</comment>
<reference evidence="3 4" key="1">
    <citation type="submission" date="2017-02" db="EMBL/GenBank/DDBJ databases">
        <title>The new phylogeny of genus Mycobacterium.</title>
        <authorList>
            <person name="Tortoli E."/>
            <person name="Trovato A."/>
            <person name="Cirillo D.M."/>
        </authorList>
    </citation>
    <scope>NUCLEOTIDE SEQUENCE [LARGE SCALE GENOMIC DNA]</scope>
    <source>
        <strain evidence="3 4">DSM 44049</strain>
    </source>
</reference>
<evidence type="ECO:0000313" key="3">
    <source>
        <dbReference type="EMBL" id="ORA93984.1"/>
    </source>
</evidence>
<dbReference type="Gene3D" id="3.40.50.150">
    <property type="entry name" value="Vaccinia Virus protein VP39"/>
    <property type="match status" value="1"/>
</dbReference>
<proteinExistence type="predicted"/>
<keyword evidence="4" id="KW-1185">Reference proteome</keyword>
<dbReference type="PANTHER" id="PTHR43861">
    <property type="entry name" value="TRANS-ACONITATE 2-METHYLTRANSFERASE-RELATED"/>
    <property type="match status" value="1"/>
</dbReference>
<gene>
    <name evidence="3" type="ORF">BST27_28350</name>
</gene>
<dbReference type="SUPFAM" id="SSF53335">
    <property type="entry name" value="S-adenosyl-L-methionine-dependent methyltransferases"/>
    <property type="match status" value="1"/>
</dbReference>
<name>A0A1E3S5I9_MYCIE</name>
<dbReference type="InterPro" id="IPR029063">
    <property type="entry name" value="SAM-dependent_MTases_sf"/>
</dbReference>
<dbReference type="Pfam" id="PF13649">
    <property type="entry name" value="Methyltransf_25"/>
    <property type="match status" value="1"/>
</dbReference>
<organism evidence="3 4">
    <name type="scientific">Mycobacterium intermedium</name>
    <dbReference type="NCBI Taxonomy" id="28445"/>
    <lineage>
        <taxon>Bacteria</taxon>
        <taxon>Bacillati</taxon>
        <taxon>Actinomycetota</taxon>
        <taxon>Actinomycetes</taxon>
        <taxon>Mycobacteriales</taxon>
        <taxon>Mycobacteriaceae</taxon>
        <taxon>Mycobacterium</taxon>
        <taxon>Mycobacterium simiae complex</taxon>
    </lineage>
</organism>
<dbReference type="RefSeq" id="WP_069422220.1">
    <property type="nucleotide sequence ID" value="NZ_CBCRZH010000094.1"/>
</dbReference>
<dbReference type="CDD" id="cd02440">
    <property type="entry name" value="AdoMet_MTases"/>
    <property type="match status" value="1"/>
</dbReference>
<keyword evidence="1 3" id="KW-0808">Transferase</keyword>
<protein>
    <submittedName>
        <fullName evidence="3">16S rRNA (Cytosine(1402)-N(4))-methyltransferase</fullName>
    </submittedName>
</protein>
<dbReference type="AlphaFoldDB" id="A0A1E3S5I9"/>
<dbReference type="GO" id="GO:0032259">
    <property type="term" value="P:methylation"/>
    <property type="evidence" value="ECO:0007669"/>
    <property type="project" value="UniProtKB-KW"/>
</dbReference>
<evidence type="ECO:0000313" key="4">
    <source>
        <dbReference type="Proteomes" id="UP000192739"/>
    </source>
</evidence>
<evidence type="ECO:0000256" key="1">
    <source>
        <dbReference type="ARBA" id="ARBA00022679"/>
    </source>
</evidence>
<dbReference type="InterPro" id="IPR041698">
    <property type="entry name" value="Methyltransf_25"/>
</dbReference>
<dbReference type="EMBL" id="MVHT01000134">
    <property type="protein sequence ID" value="ORA93984.1"/>
    <property type="molecule type" value="Genomic_DNA"/>
</dbReference>
<sequence>MSVQSFTPAAGNPKWTKYYDAVIALVTREKRWRSEVVRQLSPRPGDVIIDIGCGTGSLAVLLERGQPEARVIGVDPDPEVLDIARKKTRAAHVDVEFVQAMGDKVTELLGTGIADKAVSSLVLHQCPVPMKRAIISNMLQVLRPGGELVIADFGLQRGALMRLGFRLVQMADGKEDTQPNADGILPKLIEEAGFLNVREVSVIRTASGSISIYRAHRPDVGQR</sequence>
<accession>A0A1E3S5I9</accession>
<dbReference type="OrthoDB" id="9808140at2"/>
<dbReference type="Proteomes" id="UP000192739">
    <property type="component" value="Unassembled WGS sequence"/>
</dbReference>